<dbReference type="RefSeq" id="WP_043057435.1">
    <property type="nucleotide sequence ID" value="NZ_LXEY01000020.1"/>
</dbReference>
<evidence type="ECO:0000313" key="5">
    <source>
        <dbReference type="Proteomes" id="UP000078292"/>
    </source>
</evidence>
<sequence length="377" mass="40703">MRIGIIGAGIAGLVTAFGLQRQGYNVTVYERRCEPNVDGAGLTLFGNAFAALDAIGLGERIRRISNNALANLRAGQRIPDGTWLTSMPQATIGQLHSVHRVTLHETLMHSLEPNTVQTGTDAVVAADGSPQITLGTTTETFDLVVVADGLRSHSRQRLGLDTGIQYSGYTAWRGVTSTAVDIGGAAAETWGSGQIFGFVPLPRDRLYWFGTRTQPAGMSFDDEYRAVNESFAGWHAPIPDCIAATAPQDVIRHDVYDLAKPLRTFTHGRTVLIGDAAHAMLPNLGQGAGQGIEDAVTLAILLSQTSPHDLETALRRYASLRQPRTTNLWRQSRLMAKVAQATGPAVVRLRNVGMRLTPPQLIGPLTQQLHRWVPPAP</sequence>
<dbReference type="AlphaFoldDB" id="A0A1B7LY74"/>
<dbReference type="SUPFAM" id="SSF51905">
    <property type="entry name" value="FAD/NAD(P)-binding domain"/>
    <property type="match status" value="1"/>
</dbReference>
<evidence type="ECO:0000313" key="4">
    <source>
        <dbReference type="EMBL" id="OAV60223.1"/>
    </source>
</evidence>
<dbReference type="GO" id="GO:0071949">
    <property type="term" value="F:FAD binding"/>
    <property type="evidence" value="ECO:0007669"/>
    <property type="project" value="InterPro"/>
</dbReference>
<reference evidence="4 5" key="1">
    <citation type="submission" date="2016-04" db="EMBL/GenBank/DDBJ databases">
        <title>First whole genome shotgun sequence of the bacterium Enteractinococcus sp. strain UASWS1574.</title>
        <authorList>
            <person name="Crovadore J."/>
            <person name="Chablais R."/>
            <person name="Lefort F."/>
        </authorList>
    </citation>
    <scope>NUCLEOTIDE SEQUENCE [LARGE SCALE GENOMIC DNA]</scope>
    <source>
        <strain evidence="4 5">UASWS1574</strain>
    </source>
</reference>
<evidence type="ECO:0000256" key="2">
    <source>
        <dbReference type="ARBA" id="ARBA00023033"/>
    </source>
</evidence>
<dbReference type="GO" id="GO:0004497">
    <property type="term" value="F:monooxygenase activity"/>
    <property type="evidence" value="ECO:0007669"/>
    <property type="project" value="UniProtKB-KW"/>
</dbReference>
<dbReference type="PANTHER" id="PTHR13789:SF309">
    <property type="entry name" value="PUTATIVE (AFU_ORTHOLOGUE AFUA_6G14510)-RELATED"/>
    <property type="match status" value="1"/>
</dbReference>
<name>A0A1B7LY74_9MICC</name>
<dbReference type="InterPro" id="IPR050493">
    <property type="entry name" value="FAD-dep_Monooxygenase_BioMet"/>
</dbReference>
<organism evidence="4 5">
    <name type="scientific">Enteractinococcus helveticum</name>
    <dbReference type="NCBI Taxonomy" id="1837282"/>
    <lineage>
        <taxon>Bacteria</taxon>
        <taxon>Bacillati</taxon>
        <taxon>Actinomycetota</taxon>
        <taxon>Actinomycetes</taxon>
        <taxon>Micrococcales</taxon>
        <taxon>Micrococcaceae</taxon>
    </lineage>
</organism>
<gene>
    <name evidence="4" type="ORF">A6F49_12625</name>
</gene>
<keyword evidence="5" id="KW-1185">Reference proteome</keyword>
<feature type="domain" description="FAD-binding" evidence="3">
    <location>
        <begin position="3"/>
        <end position="331"/>
    </location>
</feature>
<evidence type="ECO:0000259" key="3">
    <source>
        <dbReference type="Pfam" id="PF01494"/>
    </source>
</evidence>
<dbReference type="Pfam" id="PF01494">
    <property type="entry name" value="FAD_binding_3"/>
    <property type="match status" value="1"/>
</dbReference>
<keyword evidence="1" id="KW-0560">Oxidoreductase</keyword>
<dbReference type="STRING" id="1837282.A6F49_12625"/>
<evidence type="ECO:0000256" key="1">
    <source>
        <dbReference type="ARBA" id="ARBA00023002"/>
    </source>
</evidence>
<accession>A0A1B7LY74</accession>
<dbReference type="EMBL" id="LXEY01000020">
    <property type="protein sequence ID" value="OAV60223.1"/>
    <property type="molecule type" value="Genomic_DNA"/>
</dbReference>
<dbReference type="InterPro" id="IPR036188">
    <property type="entry name" value="FAD/NAD-bd_sf"/>
</dbReference>
<dbReference type="Gene3D" id="3.50.50.60">
    <property type="entry name" value="FAD/NAD(P)-binding domain"/>
    <property type="match status" value="1"/>
</dbReference>
<dbReference type="PANTHER" id="PTHR13789">
    <property type="entry name" value="MONOOXYGENASE"/>
    <property type="match status" value="1"/>
</dbReference>
<proteinExistence type="predicted"/>
<dbReference type="PRINTS" id="PR00420">
    <property type="entry name" value="RNGMNOXGNASE"/>
</dbReference>
<dbReference type="InterPro" id="IPR002938">
    <property type="entry name" value="FAD-bd"/>
</dbReference>
<dbReference type="Proteomes" id="UP000078292">
    <property type="component" value="Unassembled WGS sequence"/>
</dbReference>
<protein>
    <recommendedName>
        <fullName evidence="3">FAD-binding domain-containing protein</fullName>
    </recommendedName>
</protein>
<comment type="caution">
    <text evidence="4">The sequence shown here is derived from an EMBL/GenBank/DDBJ whole genome shotgun (WGS) entry which is preliminary data.</text>
</comment>
<keyword evidence="2" id="KW-0503">Monooxygenase</keyword>
<dbReference type="OrthoDB" id="9782160at2"/>